<proteinExistence type="predicted"/>
<evidence type="ECO:0000256" key="1">
    <source>
        <dbReference type="SAM" id="MobiDB-lite"/>
    </source>
</evidence>
<protein>
    <recommendedName>
        <fullName evidence="2">2EXR domain-containing protein</fullName>
    </recommendedName>
</protein>
<feature type="compositionally biased region" description="Polar residues" evidence="1">
    <location>
        <begin position="1"/>
        <end position="18"/>
    </location>
</feature>
<reference evidence="3" key="1">
    <citation type="submission" date="2022-09" db="EMBL/GenBank/DDBJ databases">
        <title>Fusarium specimens isolated from Avocado Roots.</title>
        <authorList>
            <person name="Stajich J."/>
            <person name="Roper C."/>
            <person name="Heimlech-Rivalta G."/>
        </authorList>
    </citation>
    <scope>NUCLEOTIDE SEQUENCE</scope>
    <source>
        <strain evidence="3">CF00136</strain>
    </source>
</reference>
<evidence type="ECO:0000313" key="4">
    <source>
        <dbReference type="Proteomes" id="UP001152049"/>
    </source>
</evidence>
<feature type="region of interest" description="Disordered" evidence="1">
    <location>
        <begin position="1"/>
        <end position="36"/>
    </location>
</feature>
<dbReference type="Pfam" id="PF20150">
    <property type="entry name" value="2EXR"/>
    <property type="match status" value="1"/>
</dbReference>
<evidence type="ECO:0000259" key="2">
    <source>
        <dbReference type="Pfam" id="PF20150"/>
    </source>
</evidence>
<comment type="caution">
    <text evidence="3">The sequence shown here is derived from an EMBL/GenBank/DDBJ whole genome shotgun (WGS) entry which is preliminary data.</text>
</comment>
<feature type="domain" description="2EXR" evidence="2">
    <location>
        <begin position="51"/>
        <end position="134"/>
    </location>
</feature>
<organism evidence="3 4">
    <name type="scientific">Fusarium torreyae</name>
    <dbReference type="NCBI Taxonomy" id="1237075"/>
    <lineage>
        <taxon>Eukaryota</taxon>
        <taxon>Fungi</taxon>
        <taxon>Dikarya</taxon>
        <taxon>Ascomycota</taxon>
        <taxon>Pezizomycotina</taxon>
        <taxon>Sordariomycetes</taxon>
        <taxon>Hypocreomycetidae</taxon>
        <taxon>Hypocreales</taxon>
        <taxon>Nectriaceae</taxon>
        <taxon>Fusarium</taxon>
    </lineage>
</organism>
<dbReference type="AlphaFoldDB" id="A0A9W8S2H7"/>
<dbReference type="OrthoDB" id="4655872at2759"/>
<gene>
    <name evidence="3" type="ORF">NW762_007056</name>
</gene>
<keyword evidence="4" id="KW-1185">Reference proteome</keyword>
<name>A0A9W8S2H7_9HYPO</name>
<dbReference type="EMBL" id="JAOQAZ010000012">
    <property type="protein sequence ID" value="KAJ4261623.1"/>
    <property type="molecule type" value="Genomic_DNA"/>
</dbReference>
<dbReference type="InterPro" id="IPR045518">
    <property type="entry name" value="2EXR"/>
</dbReference>
<dbReference type="Proteomes" id="UP001152049">
    <property type="component" value="Unassembled WGS sequence"/>
</dbReference>
<feature type="region of interest" description="Disordered" evidence="1">
    <location>
        <begin position="378"/>
        <end position="402"/>
    </location>
</feature>
<evidence type="ECO:0000313" key="3">
    <source>
        <dbReference type="EMBL" id="KAJ4261623.1"/>
    </source>
</evidence>
<sequence>MSSLNLDSDAQDGITTQPLPVPKHTESPTEMTDDTTEAPIKFEIPKDCRMFSPFARLPPEIRHQIWQNTLDTPGMHFLKVEPDWHPVSAIGRWWTKDSRLFHLHSDDEDEDIDPVALEVKRESQPTAKVYATLQPLYPTRQADISHYTNVHQQLAKLSATCHESASIAKSLTSRPSTFRLNGGRIVSLDSLSDVIYLEYVPPDVNEDNIRFCRALSCPGLDQIRRVAVRYCHKWYERQSSARCPSCGQIHQSHGGVKYPNHLYRFLAQYLPNLEQFYFVDYLILRKSSGTQEESATEGQGSAKAKPPVCRFESGNRRYFEANEQDWRVQSRVFQVKSWLQEQFIKYAKASKLTKHKDPEKVKFSVLACEWNVGPPPEPKKIPVTPVKKARNTRTHHKDHALSSSRQLLLQKGSTTVLKPLPADLTRSFSFVFDARGDTQFDFTFSLPL</sequence>
<feature type="compositionally biased region" description="Basic residues" evidence="1">
    <location>
        <begin position="387"/>
        <end position="398"/>
    </location>
</feature>
<accession>A0A9W8S2H7</accession>